<dbReference type="Pfam" id="PF15811">
    <property type="entry name" value="SVIP"/>
    <property type="match status" value="1"/>
</dbReference>
<dbReference type="Proteomes" id="UP000799440">
    <property type="component" value="Unassembled WGS sequence"/>
</dbReference>
<dbReference type="EMBL" id="MU006582">
    <property type="protein sequence ID" value="KAF2745550.1"/>
    <property type="molecule type" value="Genomic_DNA"/>
</dbReference>
<evidence type="ECO:0000256" key="3">
    <source>
        <dbReference type="ARBA" id="ARBA00023288"/>
    </source>
</evidence>
<keyword evidence="3" id="KW-0449">Lipoprotein</keyword>
<dbReference type="AlphaFoldDB" id="A0A6A6V7R0"/>
<feature type="compositionally biased region" description="Basic and acidic residues" evidence="4">
    <location>
        <begin position="80"/>
        <end position="92"/>
    </location>
</feature>
<evidence type="ECO:0000256" key="4">
    <source>
        <dbReference type="SAM" id="MobiDB-lite"/>
    </source>
</evidence>
<reference evidence="5" key="1">
    <citation type="journal article" date="2020" name="Stud. Mycol.">
        <title>101 Dothideomycetes genomes: a test case for predicting lifestyles and emergence of pathogens.</title>
        <authorList>
            <person name="Haridas S."/>
            <person name="Albert R."/>
            <person name="Binder M."/>
            <person name="Bloem J."/>
            <person name="Labutti K."/>
            <person name="Salamov A."/>
            <person name="Andreopoulos B."/>
            <person name="Baker S."/>
            <person name="Barry K."/>
            <person name="Bills G."/>
            <person name="Bluhm B."/>
            <person name="Cannon C."/>
            <person name="Castanera R."/>
            <person name="Culley D."/>
            <person name="Daum C."/>
            <person name="Ezra D."/>
            <person name="Gonzalez J."/>
            <person name="Henrissat B."/>
            <person name="Kuo A."/>
            <person name="Liang C."/>
            <person name="Lipzen A."/>
            <person name="Lutzoni F."/>
            <person name="Magnuson J."/>
            <person name="Mondo S."/>
            <person name="Nolan M."/>
            <person name="Ohm R."/>
            <person name="Pangilinan J."/>
            <person name="Park H.-J."/>
            <person name="Ramirez L."/>
            <person name="Alfaro M."/>
            <person name="Sun H."/>
            <person name="Tritt A."/>
            <person name="Yoshinaga Y."/>
            <person name="Zwiers L.-H."/>
            <person name="Turgeon B."/>
            <person name="Goodwin S."/>
            <person name="Spatafora J."/>
            <person name="Crous P."/>
            <person name="Grigoriev I."/>
        </authorList>
    </citation>
    <scope>NUCLEOTIDE SEQUENCE</scope>
    <source>
        <strain evidence="5">CBS 119925</strain>
    </source>
</reference>
<feature type="region of interest" description="Disordered" evidence="4">
    <location>
        <begin position="1"/>
        <end position="123"/>
    </location>
</feature>
<dbReference type="InterPro" id="IPR031632">
    <property type="entry name" value="SVIP"/>
</dbReference>
<gene>
    <name evidence="5" type="ORF">M011DRAFT_139734</name>
</gene>
<feature type="compositionally biased region" description="Low complexity" evidence="4">
    <location>
        <begin position="56"/>
        <end position="79"/>
    </location>
</feature>
<sequence length="123" mass="12432">MGNLCGKPSKDNFDGPGRVVGSAPQPSANAKASVPAHVSKPKVGGPPRTLGGNGAAGESASNDPRSAAAAAAEARANKAAKGDLAKKLEAQRRQTRNQTLQSAAAENVAQRNADAATETRNYN</sequence>
<evidence type="ECO:0000313" key="6">
    <source>
        <dbReference type="Proteomes" id="UP000799440"/>
    </source>
</evidence>
<organism evidence="5 6">
    <name type="scientific">Sporormia fimetaria CBS 119925</name>
    <dbReference type="NCBI Taxonomy" id="1340428"/>
    <lineage>
        <taxon>Eukaryota</taxon>
        <taxon>Fungi</taxon>
        <taxon>Dikarya</taxon>
        <taxon>Ascomycota</taxon>
        <taxon>Pezizomycotina</taxon>
        <taxon>Dothideomycetes</taxon>
        <taxon>Pleosporomycetidae</taxon>
        <taxon>Pleosporales</taxon>
        <taxon>Sporormiaceae</taxon>
        <taxon>Sporormia</taxon>
    </lineage>
</organism>
<keyword evidence="2" id="KW-0564">Palmitate</keyword>
<dbReference type="OrthoDB" id="5415072at2759"/>
<proteinExistence type="predicted"/>
<protein>
    <submittedName>
        <fullName evidence="5">Uncharacterized protein</fullName>
    </submittedName>
</protein>
<keyword evidence="1" id="KW-0519">Myristate</keyword>
<evidence type="ECO:0000313" key="5">
    <source>
        <dbReference type="EMBL" id="KAF2745550.1"/>
    </source>
</evidence>
<evidence type="ECO:0000256" key="2">
    <source>
        <dbReference type="ARBA" id="ARBA00023139"/>
    </source>
</evidence>
<name>A0A6A6V7R0_9PLEO</name>
<keyword evidence="6" id="KW-1185">Reference proteome</keyword>
<evidence type="ECO:0000256" key="1">
    <source>
        <dbReference type="ARBA" id="ARBA00022707"/>
    </source>
</evidence>
<accession>A0A6A6V7R0</accession>